<keyword evidence="5" id="KW-0408">Iron</keyword>
<dbReference type="EMBL" id="MEUB01000031">
    <property type="protein sequence ID" value="OGC22150.1"/>
    <property type="molecule type" value="Genomic_DNA"/>
</dbReference>
<proteinExistence type="predicted"/>
<feature type="domain" description="Radical SAM core" evidence="7">
    <location>
        <begin position="79"/>
        <end position="308"/>
    </location>
</feature>
<evidence type="ECO:0000256" key="1">
    <source>
        <dbReference type="ARBA" id="ARBA00001966"/>
    </source>
</evidence>
<dbReference type="SFLD" id="SFLDG01387">
    <property type="entry name" value="BtrN-like_SPASM_domain_contain"/>
    <property type="match status" value="1"/>
</dbReference>
<keyword evidence="4" id="KW-0479">Metal-binding</keyword>
<keyword evidence="2" id="KW-0004">4Fe-4S</keyword>
<comment type="caution">
    <text evidence="8">The sequence shown here is derived from an EMBL/GenBank/DDBJ whole genome shotgun (WGS) entry which is preliminary data.</text>
</comment>
<evidence type="ECO:0000259" key="7">
    <source>
        <dbReference type="PROSITE" id="PS51918"/>
    </source>
</evidence>
<dbReference type="CDD" id="cd21109">
    <property type="entry name" value="SPASM"/>
    <property type="match status" value="1"/>
</dbReference>
<organism evidence="8 9">
    <name type="scientific">candidate division WOR-1 bacterium RIFOXYB2_FULL_37_13</name>
    <dbReference type="NCBI Taxonomy" id="1802579"/>
    <lineage>
        <taxon>Bacteria</taxon>
        <taxon>Bacillati</taxon>
        <taxon>Saganbacteria</taxon>
    </lineage>
</organism>
<protein>
    <recommendedName>
        <fullName evidence="7">Radical SAM core domain-containing protein</fullName>
    </recommendedName>
</protein>
<evidence type="ECO:0000256" key="2">
    <source>
        <dbReference type="ARBA" id="ARBA00022485"/>
    </source>
</evidence>
<dbReference type="InterPro" id="IPR034391">
    <property type="entry name" value="AdoMet-like_SPASM_containing"/>
</dbReference>
<dbReference type="PROSITE" id="PS51918">
    <property type="entry name" value="RADICAL_SAM"/>
    <property type="match status" value="1"/>
</dbReference>
<evidence type="ECO:0000256" key="6">
    <source>
        <dbReference type="ARBA" id="ARBA00023014"/>
    </source>
</evidence>
<dbReference type="SFLD" id="SFLDG01067">
    <property type="entry name" value="SPASM/twitch_domain_containing"/>
    <property type="match status" value="1"/>
</dbReference>
<dbReference type="STRING" id="1802579.A2310_04855"/>
<comment type="cofactor">
    <cofactor evidence="1">
        <name>[4Fe-4S] cluster</name>
        <dbReference type="ChEBI" id="CHEBI:49883"/>
    </cofactor>
</comment>
<dbReference type="InterPro" id="IPR058240">
    <property type="entry name" value="rSAM_sf"/>
</dbReference>
<dbReference type="SFLD" id="SFLDS00029">
    <property type="entry name" value="Radical_SAM"/>
    <property type="match status" value="1"/>
</dbReference>
<keyword evidence="6" id="KW-0411">Iron-sulfur</keyword>
<dbReference type="InterPro" id="IPR050377">
    <property type="entry name" value="Radical_SAM_PqqE_MftC-like"/>
</dbReference>
<dbReference type="SUPFAM" id="SSF102114">
    <property type="entry name" value="Radical SAM enzymes"/>
    <property type="match status" value="1"/>
</dbReference>
<dbReference type="PANTHER" id="PTHR11228">
    <property type="entry name" value="RADICAL SAM DOMAIN PROTEIN"/>
    <property type="match status" value="1"/>
</dbReference>
<keyword evidence="3" id="KW-0949">S-adenosyl-L-methionine</keyword>
<dbReference type="Gene3D" id="3.20.20.70">
    <property type="entry name" value="Aldolase class I"/>
    <property type="match status" value="1"/>
</dbReference>
<dbReference type="InterPro" id="IPR013785">
    <property type="entry name" value="Aldolase_TIM"/>
</dbReference>
<gene>
    <name evidence="8" type="ORF">A2310_04855</name>
</gene>
<dbReference type="GO" id="GO:0003824">
    <property type="term" value="F:catalytic activity"/>
    <property type="evidence" value="ECO:0007669"/>
    <property type="project" value="InterPro"/>
</dbReference>
<sequence length="397" mass="46614">MENIKKVFYRSGILAVLRVIYHFFRVTNLMFSHYGAVLHFILKKRGIIGLFRYLRVRYLVKEVEGGIFDPLYRIYPNLAPYPRWIELEPTTICDKKCTICEHTYWKEKPQSMPFEKFKQIIDNFPKLIWCGPTGQGSSFLNKDFLKMIRHLKSKNVFVDFVDTFESIEGDIANELIELGVERIWTSFDGANKETYEKVKVGCSFEKVVKNIKEFIRLKEQKGSPLPEICFSYVITKLNVDQIISFLELVHSFSDKHCHVELRGLMEFDNIKDLIAEVPKDLMQKVEKKAKDLNLFIEWVHPSHVSRPPIANCSAWTVPYFLVDGTVQPCCSVLQACERNFVRDHKLGNIFEKPFKGIWYSEKYKKFRNRVPRFYGDIPEPCNLCRTFDLCLRERGNG</sequence>
<dbReference type="PANTHER" id="PTHR11228:SF7">
    <property type="entry name" value="PQQA PEPTIDE CYCLASE"/>
    <property type="match status" value="1"/>
</dbReference>
<dbReference type="Pfam" id="PF04055">
    <property type="entry name" value="Radical_SAM"/>
    <property type="match status" value="1"/>
</dbReference>
<dbReference type="InterPro" id="IPR007197">
    <property type="entry name" value="rSAM"/>
</dbReference>
<evidence type="ECO:0000256" key="5">
    <source>
        <dbReference type="ARBA" id="ARBA00023004"/>
    </source>
</evidence>
<evidence type="ECO:0000313" key="9">
    <source>
        <dbReference type="Proteomes" id="UP000178417"/>
    </source>
</evidence>
<evidence type="ECO:0000313" key="8">
    <source>
        <dbReference type="EMBL" id="OGC22150.1"/>
    </source>
</evidence>
<reference evidence="8 9" key="1">
    <citation type="journal article" date="2016" name="Nat. Commun.">
        <title>Thousands of microbial genomes shed light on interconnected biogeochemical processes in an aquifer system.</title>
        <authorList>
            <person name="Anantharaman K."/>
            <person name="Brown C.T."/>
            <person name="Hug L.A."/>
            <person name="Sharon I."/>
            <person name="Castelle C.J."/>
            <person name="Probst A.J."/>
            <person name="Thomas B.C."/>
            <person name="Singh A."/>
            <person name="Wilkins M.J."/>
            <person name="Karaoz U."/>
            <person name="Brodie E.L."/>
            <person name="Williams K.H."/>
            <person name="Hubbard S.S."/>
            <person name="Banfield J.F."/>
        </authorList>
    </citation>
    <scope>NUCLEOTIDE SEQUENCE [LARGE SCALE GENOMIC DNA]</scope>
</reference>
<dbReference type="InterPro" id="IPR023885">
    <property type="entry name" value="4Fe4S-binding_SPASM_dom"/>
</dbReference>
<dbReference type="GO" id="GO:0051536">
    <property type="term" value="F:iron-sulfur cluster binding"/>
    <property type="evidence" value="ECO:0007669"/>
    <property type="project" value="UniProtKB-KW"/>
</dbReference>
<evidence type="ECO:0000256" key="3">
    <source>
        <dbReference type="ARBA" id="ARBA00022691"/>
    </source>
</evidence>
<dbReference type="Proteomes" id="UP000178417">
    <property type="component" value="Unassembled WGS sequence"/>
</dbReference>
<accession>A0A1F4SP19</accession>
<evidence type="ECO:0000256" key="4">
    <source>
        <dbReference type="ARBA" id="ARBA00022723"/>
    </source>
</evidence>
<dbReference type="GO" id="GO:0046872">
    <property type="term" value="F:metal ion binding"/>
    <property type="evidence" value="ECO:0007669"/>
    <property type="project" value="UniProtKB-KW"/>
</dbReference>
<dbReference type="Pfam" id="PF13186">
    <property type="entry name" value="SPASM"/>
    <property type="match status" value="1"/>
</dbReference>
<dbReference type="AlphaFoldDB" id="A0A1F4SP19"/>
<name>A0A1F4SP19_UNCSA</name>